<sequence>MVQAAARPTQAAGRRPGDGPYGISPERRALLNTIRFAEGTWIGGSQEGYQVLYGGDRFDDLSRHPDIVVRRRYASAAAGAYQFLPTTWDQAASELKLRDFRPASQDQAALHLVHERGALQRFDRHGLTAEVLARLAPEWASLPTLAGVSHYGQPVKDRSELQRFYQRELERLRRLASA</sequence>
<evidence type="ECO:0000313" key="2">
    <source>
        <dbReference type="EMBL" id="MEA5442527.1"/>
    </source>
</evidence>
<keyword evidence="3" id="KW-1185">Reference proteome</keyword>
<evidence type="ECO:0000313" key="3">
    <source>
        <dbReference type="Proteomes" id="UP001302329"/>
    </source>
</evidence>
<accession>A0ABU5SWV6</accession>
<keyword evidence="2" id="KW-0378">Hydrolase</keyword>
<evidence type="ECO:0000256" key="1">
    <source>
        <dbReference type="SAM" id="MobiDB-lite"/>
    </source>
</evidence>
<dbReference type="Proteomes" id="UP001302329">
    <property type="component" value="Unassembled WGS sequence"/>
</dbReference>
<dbReference type="CDD" id="cd00736">
    <property type="entry name" value="lambda_lys-like"/>
    <property type="match status" value="1"/>
</dbReference>
<dbReference type="InterPro" id="IPR023346">
    <property type="entry name" value="Lysozyme-like_dom_sf"/>
</dbReference>
<dbReference type="EMBL" id="JAYGHY010000020">
    <property type="protein sequence ID" value="MEA5442527.1"/>
    <property type="molecule type" value="Genomic_DNA"/>
</dbReference>
<comment type="caution">
    <text evidence="2">The sequence shown here is derived from an EMBL/GenBank/DDBJ whole genome shotgun (WGS) entry which is preliminary data.</text>
</comment>
<reference evidence="2 3" key="1">
    <citation type="submission" date="2023-12" db="EMBL/GenBank/DDBJ databases">
        <title>Baltic Sea Cyanobacteria.</title>
        <authorList>
            <person name="Delbaje E."/>
            <person name="Fewer D.P."/>
            <person name="Shishido T.K."/>
        </authorList>
    </citation>
    <scope>NUCLEOTIDE SEQUENCE [LARGE SCALE GENOMIC DNA]</scope>
    <source>
        <strain evidence="2 3">UHCC 0281</strain>
    </source>
</reference>
<protein>
    <submittedName>
        <fullName evidence="2">Glycoside hydrolase family 104 protein</fullName>
    </submittedName>
</protein>
<proteinExistence type="predicted"/>
<gene>
    <name evidence="2" type="ORF">VB739_08185</name>
</gene>
<dbReference type="GO" id="GO:0016787">
    <property type="term" value="F:hydrolase activity"/>
    <property type="evidence" value="ECO:0007669"/>
    <property type="project" value="UniProtKB-KW"/>
</dbReference>
<feature type="region of interest" description="Disordered" evidence="1">
    <location>
        <begin position="1"/>
        <end position="24"/>
    </location>
</feature>
<dbReference type="Gene3D" id="1.10.530.10">
    <property type="match status" value="1"/>
</dbReference>
<organism evidence="2 3">
    <name type="scientific">Cyanobium gracile UHCC 0281</name>
    <dbReference type="NCBI Taxonomy" id="3110309"/>
    <lineage>
        <taxon>Bacteria</taxon>
        <taxon>Bacillati</taxon>
        <taxon>Cyanobacteriota</taxon>
        <taxon>Cyanophyceae</taxon>
        <taxon>Synechococcales</taxon>
        <taxon>Prochlorococcaceae</taxon>
        <taxon>Cyanobium</taxon>
    </lineage>
</organism>
<name>A0ABU5SWV6_9CYAN</name>
<dbReference type="SUPFAM" id="SSF53955">
    <property type="entry name" value="Lysozyme-like"/>
    <property type="match status" value="1"/>
</dbReference>